<reference evidence="1 2" key="1">
    <citation type="journal article" date="2018" name="Syst. Appl. Microbiol.">
        <title>Pseudomonas silesiensis sp. nov. strain A3T isolated from a biological pesticide sewage treatment plant and analysis of the complete genome sequence.</title>
        <authorList>
            <person name="Kaminski M.A."/>
            <person name="Furmanczyk E.M."/>
            <person name="Sobczak A."/>
            <person name="Dziembowski A."/>
            <person name="Lipinski L."/>
        </authorList>
    </citation>
    <scope>NUCLEOTIDE SEQUENCE [LARGE SCALE GENOMIC DNA]</scope>
    <source>
        <strain evidence="1 2">A3</strain>
    </source>
</reference>
<accession>A0A191YLH4</accession>
<dbReference type="AlphaFoldDB" id="A0A191YLH4"/>
<proteinExistence type="predicted"/>
<protein>
    <submittedName>
        <fullName evidence="1">Uncharacterized protein</fullName>
    </submittedName>
</protein>
<dbReference type="EMBL" id="CP014870">
    <property type="protein sequence ID" value="ANJ53727.1"/>
    <property type="molecule type" value="Genomic_DNA"/>
</dbReference>
<sequence length="151" mass="16827">MAVAQQVMAGDRIDRFAVETQKTAKTAIDPAMTVSRVYLLHRSDRVGDTQHGTLLIGGQQLAVEVVAFARLQRQQLSAVLQYALAGGTLNLGCQMLKTIKPLRRRLPDRLKPGQLIQCVVAITTRAGIERFHYRTPHRQAVSVHQRRHPAT</sequence>
<keyword evidence="2" id="KW-1185">Reference proteome</keyword>
<name>A0A191YLH4_9PSED</name>
<organism evidence="1 2">
    <name type="scientific">Pseudomonas silesiensis</name>
    <dbReference type="NCBI Taxonomy" id="1853130"/>
    <lineage>
        <taxon>Bacteria</taxon>
        <taxon>Pseudomonadati</taxon>
        <taxon>Pseudomonadota</taxon>
        <taxon>Gammaproteobacteria</taxon>
        <taxon>Pseudomonadales</taxon>
        <taxon>Pseudomonadaceae</taxon>
        <taxon>Pseudomonas</taxon>
    </lineage>
</organism>
<evidence type="ECO:0000313" key="1">
    <source>
        <dbReference type="EMBL" id="ANJ53727.1"/>
    </source>
</evidence>
<gene>
    <name evidence="1" type="ORF">PMA3_00625</name>
</gene>
<dbReference type="Proteomes" id="UP000078354">
    <property type="component" value="Chromosome"/>
</dbReference>
<evidence type="ECO:0000313" key="2">
    <source>
        <dbReference type="Proteomes" id="UP000078354"/>
    </source>
</evidence>
<dbReference type="KEGG" id="psil:PMA3_00625"/>